<dbReference type="EMBL" id="JAHXDN010000001">
    <property type="protein sequence ID" value="MBW4707257.1"/>
    <property type="molecule type" value="Genomic_DNA"/>
</dbReference>
<accession>A0A9X1FTB3</accession>
<comment type="caution">
    <text evidence="2">The sequence shown here is derived from an EMBL/GenBank/DDBJ whole genome shotgun (WGS) entry which is preliminary data.</text>
</comment>
<evidence type="ECO:0000259" key="1">
    <source>
        <dbReference type="SMART" id="SM00854"/>
    </source>
</evidence>
<dbReference type="AlphaFoldDB" id="A0A9X1FTB3"/>
<dbReference type="RefSeq" id="WP_219499810.1">
    <property type="nucleotide sequence ID" value="NZ_JAHXDN010000001.1"/>
</dbReference>
<feature type="domain" description="Capsule synthesis protein CapA" evidence="1">
    <location>
        <begin position="322"/>
        <end position="543"/>
    </location>
</feature>
<dbReference type="InterPro" id="IPR052169">
    <property type="entry name" value="CW_Biosynth-Accessory"/>
</dbReference>
<evidence type="ECO:0000313" key="3">
    <source>
        <dbReference type="Proteomes" id="UP001138661"/>
    </source>
</evidence>
<sequence length="588" mass="62437">MVDAGARRLDAAGQTLPAPVMIRAARAALRRIPLLIGLISAGVSACFAGPDRAQFLEPVYDRQLIEAAIMAARPDAPSPPGVTGLIVPHHLLAADLMARGFWAASAGTYTRIILIGPDHFGLLDDGFATTEATLDTVFGPLTADREGVASLRAADASVAVQDVYADHSLTAVTPFITRFFPEAHVVPVLAALGTGPRDWRQIADALAPLVHDQTLIIQSTDFSHFLSQGEAALHDLESLAVLTAGGPDDIAELHQPHHLDSRAALAVQLDLQRRLGARPTVLANRNSATFGGSKAETTSYIVAAFHADPQATAQLRWPDHETIYFGGDLFLGRFMRPLLLDPELRPALTAPITRITDGAPLIANLEGAIFDSWVEELPARAHLMQQPLADPVLRALDLAALGLANNHAHDLGQAGYDTTLATLRDLGITPLEHAKLTSVGPLNIMALNFVPPNQMGGLKVPADSDPASLCTVPGQAPLVLFVHWGAEFTNEPDLVTQRIASELRSCGAALIVGAHSHKASTNIRFDGGPGALVYSLGNLLFDQTQEMGATSALLEVRVFEQGTLASRLIPLPNIYQDVLDLAGQGPSQ</sequence>
<reference evidence="2" key="1">
    <citation type="submission" date="2021-07" db="EMBL/GenBank/DDBJ databases">
        <title>Roseobacter insulae sp. nov., isolated from a tidal flat.</title>
        <authorList>
            <person name="Park S."/>
            <person name="Yoon J.-H."/>
        </authorList>
    </citation>
    <scope>NUCLEOTIDE SEQUENCE</scope>
    <source>
        <strain evidence="2">YSTF-M11</strain>
    </source>
</reference>
<dbReference type="PANTHER" id="PTHR33393">
    <property type="entry name" value="POLYGLUTAMINE SYNTHESIS ACCESSORY PROTEIN RV0574C-RELATED"/>
    <property type="match status" value="1"/>
</dbReference>
<dbReference type="Pfam" id="PF09587">
    <property type="entry name" value="PGA_cap"/>
    <property type="match status" value="2"/>
</dbReference>
<dbReference type="Pfam" id="PF01875">
    <property type="entry name" value="Memo"/>
    <property type="match status" value="1"/>
</dbReference>
<dbReference type="CDD" id="cd07361">
    <property type="entry name" value="MEMO_like"/>
    <property type="match status" value="1"/>
</dbReference>
<dbReference type="PANTHER" id="PTHR33393:SF11">
    <property type="entry name" value="POLYGLUTAMINE SYNTHESIS ACCESSORY PROTEIN RV0574C-RELATED"/>
    <property type="match status" value="1"/>
</dbReference>
<keyword evidence="3" id="KW-1185">Reference proteome</keyword>
<name>A0A9X1FTB3_9RHOB</name>
<organism evidence="2 3">
    <name type="scientific">Roseobacter insulae</name>
    <dbReference type="NCBI Taxonomy" id="2859783"/>
    <lineage>
        <taxon>Bacteria</taxon>
        <taxon>Pseudomonadati</taxon>
        <taxon>Pseudomonadota</taxon>
        <taxon>Alphaproteobacteria</taxon>
        <taxon>Rhodobacterales</taxon>
        <taxon>Roseobacteraceae</taxon>
        <taxon>Roseobacter</taxon>
    </lineage>
</organism>
<dbReference type="Proteomes" id="UP001138661">
    <property type="component" value="Unassembled WGS sequence"/>
</dbReference>
<dbReference type="InterPro" id="IPR002737">
    <property type="entry name" value="MEMO1_fam"/>
</dbReference>
<gene>
    <name evidence="2" type="primary">amrB</name>
    <name evidence="2" type="ORF">KX928_05605</name>
</gene>
<proteinExistence type="predicted"/>
<dbReference type="NCBIfam" id="TIGR04336">
    <property type="entry name" value="AmmeMemoSam_B"/>
    <property type="match status" value="1"/>
</dbReference>
<dbReference type="InterPro" id="IPR019079">
    <property type="entry name" value="Capsule_synth_CapA"/>
</dbReference>
<protein>
    <submittedName>
        <fullName evidence="2">AmmeMemoRadiSam system protein B</fullName>
    </submittedName>
</protein>
<dbReference type="SMART" id="SM00854">
    <property type="entry name" value="PGA_cap"/>
    <property type="match status" value="1"/>
</dbReference>
<evidence type="ECO:0000313" key="2">
    <source>
        <dbReference type="EMBL" id="MBW4707257.1"/>
    </source>
</evidence>